<dbReference type="InterPro" id="IPR052711">
    <property type="entry name" value="Zinc_ADH-like"/>
</dbReference>
<evidence type="ECO:0000256" key="1">
    <source>
        <dbReference type="SAM" id="MobiDB-lite"/>
    </source>
</evidence>
<dbReference type="SUPFAM" id="SSF51735">
    <property type="entry name" value="NAD(P)-binding Rossmann-fold domains"/>
    <property type="match status" value="1"/>
</dbReference>
<dbReference type="OrthoDB" id="3175656at2"/>
<dbReference type="AlphaFoldDB" id="A0A8H9J3P8"/>
<evidence type="ECO:0008006" key="4">
    <source>
        <dbReference type="Google" id="ProtNLM"/>
    </source>
</evidence>
<dbReference type="Pfam" id="PF13602">
    <property type="entry name" value="ADH_zinc_N_2"/>
    <property type="match status" value="1"/>
</dbReference>
<dbReference type="RefSeq" id="WP_145938190.1">
    <property type="nucleotide sequence ID" value="NZ_BNAV01000016.1"/>
</dbReference>
<dbReference type="Gene3D" id="3.90.180.10">
    <property type="entry name" value="Medium-chain alcohol dehydrogenases, catalytic domain"/>
    <property type="match status" value="1"/>
</dbReference>
<feature type="region of interest" description="Disordered" evidence="1">
    <location>
        <begin position="1"/>
        <end position="30"/>
    </location>
</feature>
<organism evidence="2 3">
    <name type="scientific">Amycolatopsis bartoniae</name>
    <dbReference type="NCBI Taxonomy" id="941986"/>
    <lineage>
        <taxon>Bacteria</taxon>
        <taxon>Bacillati</taxon>
        <taxon>Actinomycetota</taxon>
        <taxon>Actinomycetes</taxon>
        <taxon>Pseudonocardiales</taxon>
        <taxon>Pseudonocardiaceae</taxon>
        <taxon>Amycolatopsis</taxon>
    </lineage>
</organism>
<dbReference type="PANTHER" id="PTHR45033">
    <property type="match status" value="1"/>
</dbReference>
<proteinExistence type="predicted"/>
<dbReference type="PANTHER" id="PTHR45033:SF2">
    <property type="entry name" value="ZINC-TYPE ALCOHOL DEHYDROGENASE-LIKE PROTEIN C1773.06C"/>
    <property type="match status" value="1"/>
</dbReference>
<gene>
    <name evidence="2" type="ORF">GCM10017566_66550</name>
</gene>
<dbReference type="EMBL" id="BNAV01000016">
    <property type="protein sequence ID" value="GHF83202.1"/>
    <property type="molecule type" value="Genomic_DNA"/>
</dbReference>
<sequence length="123" mass="13237">MPFKDPAIAWRQGGAPTSSTTRRAARPVQESIRSLRPGGRLIGMGSHPGPRAEIDLYSLYRHEIDFRGAHTGNLREVPEVLALLAAGTVRPVVDSVFPLAEAAAAQERLVSPDRFGKVVLSIG</sequence>
<reference evidence="2" key="2">
    <citation type="submission" date="2020-09" db="EMBL/GenBank/DDBJ databases">
        <authorList>
            <person name="Sun Q."/>
            <person name="Zhou Y."/>
        </authorList>
    </citation>
    <scope>NUCLEOTIDE SEQUENCE</scope>
    <source>
        <strain evidence="2">CGMCC 4.7679</strain>
    </source>
</reference>
<keyword evidence="3" id="KW-1185">Reference proteome</keyword>
<comment type="caution">
    <text evidence="2">The sequence shown here is derived from an EMBL/GenBank/DDBJ whole genome shotgun (WGS) entry which is preliminary data.</text>
</comment>
<protein>
    <recommendedName>
        <fullName evidence="4">Zinc-binding dehydrogenase</fullName>
    </recommendedName>
</protein>
<accession>A0A8H9J3P8</accession>
<evidence type="ECO:0000313" key="3">
    <source>
        <dbReference type="Proteomes" id="UP000658656"/>
    </source>
</evidence>
<reference evidence="2" key="1">
    <citation type="journal article" date="2014" name="Int. J. Syst. Evol. Microbiol.">
        <title>Complete genome sequence of Corynebacterium casei LMG S-19264T (=DSM 44701T), isolated from a smear-ripened cheese.</title>
        <authorList>
            <consortium name="US DOE Joint Genome Institute (JGI-PGF)"/>
            <person name="Walter F."/>
            <person name="Albersmeier A."/>
            <person name="Kalinowski J."/>
            <person name="Ruckert C."/>
        </authorList>
    </citation>
    <scope>NUCLEOTIDE SEQUENCE</scope>
    <source>
        <strain evidence="2">CGMCC 4.7679</strain>
    </source>
</reference>
<evidence type="ECO:0000313" key="2">
    <source>
        <dbReference type="EMBL" id="GHF83202.1"/>
    </source>
</evidence>
<dbReference type="InterPro" id="IPR036291">
    <property type="entry name" value="NAD(P)-bd_dom_sf"/>
</dbReference>
<name>A0A8H9J3P8_9PSEU</name>
<dbReference type="Proteomes" id="UP000658656">
    <property type="component" value="Unassembled WGS sequence"/>
</dbReference>